<dbReference type="NCBIfam" id="TIGR00254">
    <property type="entry name" value="GGDEF"/>
    <property type="match status" value="1"/>
</dbReference>
<dbReference type="Gene3D" id="3.40.50.2300">
    <property type="match status" value="1"/>
</dbReference>
<dbReference type="InterPro" id="IPR050469">
    <property type="entry name" value="Diguanylate_Cyclase"/>
</dbReference>
<dbReference type="InterPro" id="IPR029787">
    <property type="entry name" value="Nucleotide_cyclase"/>
</dbReference>
<dbReference type="SMART" id="SM00448">
    <property type="entry name" value="REC"/>
    <property type="match status" value="1"/>
</dbReference>
<comment type="caution">
    <text evidence="6">The sequence shown here is derived from an EMBL/GenBank/DDBJ whole genome shotgun (WGS) entry which is preliminary data.</text>
</comment>
<evidence type="ECO:0000313" key="6">
    <source>
        <dbReference type="EMBL" id="GGX08416.1"/>
    </source>
</evidence>
<evidence type="ECO:0000259" key="4">
    <source>
        <dbReference type="PROSITE" id="PS50110"/>
    </source>
</evidence>
<dbReference type="InterPro" id="IPR043128">
    <property type="entry name" value="Rev_trsase/Diguanyl_cyclase"/>
</dbReference>
<dbReference type="Pfam" id="PF00990">
    <property type="entry name" value="GGDEF"/>
    <property type="match status" value="1"/>
</dbReference>
<dbReference type="CDD" id="cd01949">
    <property type="entry name" value="GGDEF"/>
    <property type="match status" value="1"/>
</dbReference>
<gene>
    <name evidence="6" type="ORF">GCM10011282_13120</name>
</gene>
<dbReference type="SMART" id="SM00267">
    <property type="entry name" value="GGDEF"/>
    <property type="match status" value="1"/>
</dbReference>
<feature type="domain" description="Response regulatory" evidence="4">
    <location>
        <begin position="17"/>
        <end position="132"/>
    </location>
</feature>
<feature type="modified residue" description="4-aspartylphosphate" evidence="3">
    <location>
        <position position="65"/>
    </location>
</feature>
<evidence type="ECO:0000256" key="1">
    <source>
        <dbReference type="ARBA" id="ARBA00012528"/>
    </source>
</evidence>
<dbReference type="InterPro" id="IPR000160">
    <property type="entry name" value="GGDEF_dom"/>
</dbReference>
<dbReference type="Pfam" id="PF00072">
    <property type="entry name" value="Response_reg"/>
    <property type="match status" value="1"/>
</dbReference>
<evidence type="ECO:0000256" key="2">
    <source>
        <dbReference type="ARBA" id="ARBA00034247"/>
    </source>
</evidence>
<dbReference type="Proteomes" id="UP000620127">
    <property type="component" value="Unassembled WGS sequence"/>
</dbReference>
<dbReference type="Gene3D" id="3.30.70.270">
    <property type="match status" value="1"/>
</dbReference>
<protein>
    <recommendedName>
        <fullName evidence="1">diguanylate cyclase</fullName>
        <ecNumber evidence="1">2.7.7.65</ecNumber>
    </recommendedName>
</protein>
<dbReference type="EMBL" id="BMYT01000002">
    <property type="protein sequence ID" value="GGX08416.1"/>
    <property type="molecule type" value="Genomic_DNA"/>
</dbReference>
<dbReference type="SUPFAM" id="SSF52172">
    <property type="entry name" value="CheY-like"/>
    <property type="match status" value="1"/>
</dbReference>
<proteinExistence type="predicted"/>
<evidence type="ECO:0000259" key="5">
    <source>
        <dbReference type="PROSITE" id="PS50887"/>
    </source>
</evidence>
<evidence type="ECO:0000256" key="3">
    <source>
        <dbReference type="PROSITE-ProRule" id="PRU00169"/>
    </source>
</evidence>
<dbReference type="SUPFAM" id="SSF55073">
    <property type="entry name" value="Nucleotide cyclase"/>
    <property type="match status" value="1"/>
</dbReference>
<sequence>MHAIFDRLIVERGSKPKVLVVDDQAVNIRLVHDLFKDEYDIVMATNGEQAISQCDAQMPDIILLDVVMPGIDGYEVCRILKSKPNTKNIPIIFLTSKTEDAEEILGFQLGAADCIAKPINQLVLSARLKTHLILKLQTDALRSMALIDGLTGIANRRRFDEQLQIDWRQCIRQEQPMSILMIDVDYFKQYNDLYGHLKGDECLVQIAKILKSVTQRPIDLVARYGGEEFVCILPNTDLKGAVKLAEQMLTKTRTQAIPQNKTNENSIVTISIGVASTIGTHGRSVDSLLEAADTQLYEAKTNGRDRLSAIKI</sequence>
<organism evidence="6 7">
    <name type="scientific">Undibacterium macrobrachii</name>
    <dbReference type="NCBI Taxonomy" id="1119058"/>
    <lineage>
        <taxon>Bacteria</taxon>
        <taxon>Pseudomonadati</taxon>
        <taxon>Pseudomonadota</taxon>
        <taxon>Betaproteobacteria</taxon>
        <taxon>Burkholderiales</taxon>
        <taxon>Oxalobacteraceae</taxon>
        <taxon>Undibacterium</taxon>
    </lineage>
</organism>
<dbReference type="EC" id="2.7.7.65" evidence="1"/>
<dbReference type="InterPro" id="IPR011006">
    <property type="entry name" value="CheY-like_superfamily"/>
</dbReference>
<accession>A0ABQ2XBE6</accession>
<evidence type="ECO:0000313" key="7">
    <source>
        <dbReference type="Proteomes" id="UP000620127"/>
    </source>
</evidence>
<dbReference type="PROSITE" id="PS50110">
    <property type="entry name" value="RESPONSE_REGULATORY"/>
    <property type="match status" value="1"/>
</dbReference>
<keyword evidence="3" id="KW-0597">Phosphoprotein</keyword>
<feature type="domain" description="GGDEF" evidence="5">
    <location>
        <begin position="175"/>
        <end position="312"/>
    </location>
</feature>
<reference evidence="7" key="1">
    <citation type="journal article" date="2019" name="Int. J. Syst. Evol. Microbiol.">
        <title>The Global Catalogue of Microorganisms (GCM) 10K type strain sequencing project: providing services to taxonomists for standard genome sequencing and annotation.</title>
        <authorList>
            <consortium name="The Broad Institute Genomics Platform"/>
            <consortium name="The Broad Institute Genome Sequencing Center for Infectious Disease"/>
            <person name="Wu L."/>
            <person name="Ma J."/>
        </authorList>
    </citation>
    <scope>NUCLEOTIDE SEQUENCE [LARGE SCALE GENOMIC DNA]</scope>
    <source>
        <strain evidence="7">KCTC 23916</strain>
    </source>
</reference>
<dbReference type="PROSITE" id="PS50887">
    <property type="entry name" value="GGDEF"/>
    <property type="match status" value="1"/>
</dbReference>
<name>A0ABQ2XBE6_9BURK</name>
<dbReference type="RefSeq" id="WP_189345261.1">
    <property type="nucleotide sequence ID" value="NZ_BMYT01000002.1"/>
</dbReference>
<dbReference type="PANTHER" id="PTHR45138">
    <property type="entry name" value="REGULATORY COMPONENTS OF SENSORY TRANSDUCTION SYSTEM"/>
    <property type="match status" value="1"/>
</dbReference>
<comment type="catalytic activity">
    <reaction evidence="2">
        <text>2 GTP = 3',3'-c-di-GMP + 2 diphosphate</text>
        <dbReference type="Rhea" id="RHEA:24898"/>
        <dbReference type="ChEBI" id="CHEBI:33019"/>
        <dbReference type="ChEBI" id="CHEBI:37565"/>
        <dbReference type="ChEBI" id="CHEBI:58805"/>
        <dbReference type="EC" id="2.7.7.65"/>
    </reaction>
</comment>
<dbReference type="InterPro" id="IPR001789">
    <property type="entry name" value="Sig_transdc_resp-reg_receiver"/>
</dbReference>
<dbReference type="PANTHER" id="PTHR45138:SF9">
    <property type="entry name" value="DIGUANYLATE CYCLASE DGCM-RELATED"/>
    <property type="match status" value="1"/>
</dbReference>
<keyword evidence="7" id="KW-1185">Reference proteome</keyword>